<keyword evidence="1" id="KW-0812">Transmembrane</keyword>
<accession>A0A856ME20</accession>
<keyword evidence="1" id="KW-1133">Transmembrane helix</keyword>
<gene>
    <name evidence="3" type="ORF">DP114_14565</name>
</gene>
<organism evidence="3 4">
    <name type="scientific">Brasilonema sennae CENA114</name>
    <dbReference type="NCBI Taxonomy" id="415709"/>
    <lineage>
        <taxon>Bacteria</taxon>
        <taxon>Bacillati</taxon>
        <taxon>Cyanobacteriota</taxon>
        <taxon>Cyanophyceae</taxon>
        <taxon>Nostocales</taxon>
        <taxon>Scytonemataceae</taxon>
        <taxon>Brasilonema</taxon>
        <taxon>Bromeliae group (in: Brasilonema)</taxon>
    </lineage>
</organism>
<dbReference type="Gene3D" id="3.10.450.40">
    <property type="match status" value="1"/>
</dbReference>
<name>A0A856ME20_9CYAN</name>
<feature type="transmembrane region" description="Helical" evidence="1">
    <location>
        <begin position="6"/>
        <end position="24"/>
    </location>
</feature>
<reference evidence="3 4" key="1">
    <citation type="submission" date="2018-06" db="EMBL/GenBank/DDBJ databases">
        <title>Comparative genomics of Brasilonema spp. strains.</title>
        <authorList>
            <person name="Alvarenga D.O."/>
            <person name="Fiore M.F."/>
            <person name="Varani A.M."/>
        </authorList>
    </citation>
    <scope>NUCLEOTIDE SEQUENCE [LARGE SCALE GENOMIC DNA]</scope>
    <source>
        <strain evidence="3 4">CENA114</strain>
    </source>
</reference>
<protein>
    <recommendedName>
        <fullName evidence="2">PepSY domain-containing protein</fullName>
    </recommendedName>
</protein>
<dbReference type="KEGG" id="bsen:DP114_14565"/>
<sequence>MGIKQTIIAACGVVALILVGGWFFRTRPVQASPDNTAPAVTMVEAIETVLAANPGTAAIDVNLEHENNNLVWEVELNNDLEVYIDANTKEIVKTEQGWNLTDVPLLANWIPN</sequence>
<dbReference type="EMBL" id="CP030118">
    <property type="protein sequence ID" value="QDL08958.1"/>
    <property type="molecule type" value="Genomic_DNA"/>
</dbReference>
<evidence type="ECO:0000313" key="4">
    <source>
        <dbReference type="Proteomes" id="UP000503129"/>
    </source>
</evidence>
<proteinExistence type="predicted"/>
<dbReference type="AlphaFoldDB" id="A0A856ME20"/>
<evidence type="ECO:0000256" key="1">
    <source>
        <dbReference type="SAM" id="Phobius"/>
    </source>
</evidence>
<keyword evidence="1" id="KW-0472">Membrane</keyword>
<dbReference type="InterPro" id="IPR025711">
    <property type="entry name" value="PepSY"/>
</dbReference>
<dbReference type="RefSeq" id="WP_171976420.1">
    <property type="nucleotide sequence ID" value="NZ_CAWOXK010000001.1"/>
</dbReference>
<dbReference type="Proteomes" id="UP000503129">
    <property type="component" value="Chromosome"/>
</dbReference>
<dbReference type="Pfam" id="PF03413">
    <property type="entry name" value="PepSY"/>
    <property type="match status" value="1"/>
</dbReference>
<feature type="domain" description="PepSY" evidence="2">
    <location>
        <begin position="40"/>
        <end position="95"/>
    </location>
</feature>
<evidence type="ECO:0000259" key="2">
    <source>
        <dbReference type="Pfam" id="PF03413"/>
    </source>
</evidence>
<evidence type="ECO:0000313" key="3">
    <source>
        <dbReference type="EMBL" id="QDL08958.1"/>
    </source>
</evidence>
<keyword evidence="4" id="KW-1185">Reference proteome</keyword>